<dbReference type="InterPro" id="IPR052742">
    <property type="entry name" value="Mito_N-acetyltransferase"/>
</dbReference>
<keyword evidence="3" id="KW-1185">Reference proteome</keyword>
<accession>A0A1E5SL00</accession>
<dbReference type="EMBL" id="MDGQ01000005">
    <property type="protein sequence ID" value="OEJ99800.1"/>
    <property type="molecule type" value="Genomic_DNA"/>
</dbReference>
<evidence type="ECO:0000313" key="3">
    <source>
        <dbReference type="Proteomes" id="UP000095552"/>
    </source>
</evidence>
<dbReference type="Proteomes" id="UP000095552">
    <property type="component" value="Unassembled WGS sequence"/>
</dbReference>
<dbReference type="AlphaFoldDB" id="A0A1E5SL00"/>
<evidence type="ECO:0000313" key="2">
    <source>
        <dbReference type="EMBL" id="OEJ99800.1"/>
    </source>
</evidence>
<organism evidence="2 3">
    <name type="scientific">Roseivirga misakiensis</name>
    <dbReference type="NCBI Taxonomy" id="1563681"/>
    <lineage>
        <taxon>Bacteria</taxon>
        <taxon>Pseudomonadati</taxon>
        <taxon>Bacteroidota</taxon>
        <taxon>Cytophagia</taxon>
        <taxon>Cytophagales</taxon>
        <taxon>Roseivirgaceae</taxon>
        <taxon>Roseivirga</taxon>
    </lineage>
</organism>
<name>A0A1E5SL00_9BACT</name>
<dbReference type="InterPro" id="IPR000182">
    <property type="entry name" value="GNAT_dom"/>
</dbReference>
<sequence>MEIRKATKADHEAIWGIAEKVIATCESLVFAPDTSRERMLAFWCNRKKHVFVATLEEQVVGTFFISDNQPGLGAHVANAGYMTDPAFEGKGIGTAMGKYSLEEARNMGYKSMQFNIVLKSNEHAVKLWQRLGFEIVGEVPEVFAHPTKGLINSYVMWQRL</sequence>
<dbReference type="Pfam" id="PF00583">
    <property type="entry name" value="Acetyltransf_1"/>
    <property type="match status" value="1"/>
</dbReference>
<dbReference type="PROSITE" id="PS51186">
    <property type="entry name" value="GNAT"/>
    <property type="match status" value="1"/>
</dbReference>
<dbReference type="STRING" id="1563681.BFP71_09570"/>
<dbReference type="OrthoDB" id="5319888at2"/>
<gene>
    <name evidence="2" type="ORF">BFP71_09570</name>
</gene>
<proteinExistence type="predicted"/>
<dbReference type="GO" id="GO:0016747">
    <property type="term" value="F:acyltransferase activity, transferring groups other than amino-acyl groups"/>
    <property type="evidence" value="ECO:0007669"/>
    <property type="project" value="InterPro"/>
</dbReference>
<dbReference type="Gene3D" id="3.40.630.30">
    <property type="match status" value="1"/>
</dbReference>
<dbReference type="RefSeq" id="WP_069835262.1">
    <property type="nucleotide sequence ID" value="NZ_MDGQ01000005.1"/>
</dbReference>
<evidence type="ECO:0000259" key="1">
    <source>
        <dbReference type="PROSITE" id="PS51186"/>
    </source>
</evidence>
<protein>
    <submittedName>
        <fullName evidence="2">GNAT family N-acetyltransferase</fullName>
    </submittedName>
</protein>
<reference evidence="2 3" key="1">
    <citation type="submission" date="2016-08" db="EMBL/GenBank/DDBJ databases">
        <title>Draft genome of Fabibacter sp. strain SK-8.</title>
        <authorList>
            <person name="Wong S.-K."/>
            <person name="Hamasaki K."/>
            <person name="Yoshizawa S."/>
        </authorList>
    </citation>
    <scope>NUCLEOTIDE SEQUENCE [LARGE SCALE GENOMIC DNA]</scope>
    <source>
        <strain evidence="2 3">SK-8</strain>
    </source>
</reference>
<dbReference type="PANTHER" id="PTHR43138:SF1">
    <property type="entry name" value="N-ACETYLTRANSFERASE ACA1"/>
    <property type="match status" value="1"/>
</dbReference>
<dbReference type="InterPro" id="IPR016181">
    <property type="entry name" value="Acyl_CoA_acyltransferase"/>
</dbReference>
<dbReference type="PANTHER" id="PTHR43138">
    <property type="entry name" value="ACETYLTRANSFERASE, GNAT FAMILY"/>
    <property type="match status" value="1"/>
</dbReference>
<dbReference type="CDD" id="cd04301">
    <property type="entry name" value="NAT_SF"/>
    <property type="match status" value="1"/>
</dbReference>
<feature type="domain" description="N-acetyltransferase" evidence="1">
    <location>
        <begin position="1"/>
        <end position="160"/>
    </location>
</feature>
<keyword evidence="2" id="KW-0808">Transferase</keyword>
<dbReference type="SUPFAM" id="SSF55729">
    <property type="entry name" value="Acyl-CoA N-acyltransferases (Nat)"/>
    <property type="match status" value="1"/>
</dbReference>
<comment type="caution">
    <text evidence="2">The sequence shown here is derived from an EMBL/GenBank/DDBJ whole genome shotgun (WGS) entry which is preliminary data.</text>
</comment>